<dbReference type="OrthoDB" id="1044679at2"/>
<dbReference type="Proteomes" id="UP000297872">
    <property type="component" value="Unassembled WGS sequence"/>
</dbReference>
<feature type="domain" description="DUF6377" evidence="4">
    <location>
        <begin position="267"/>
        <end position="506"/>
    </location>
</feature>
<keyword evidence="1" id="KW-0175">Coiled coil</keyword>
<keyword evidence="2" id="KW-0812">Transmembrane</keyword>
<feature type="transmembrane region" description="Helical" evidence="2">
    <location>
        <begin position="337"/>
        <end position="360"/>
    </location>
</feature>
<keyword evidence="2" id="KW-1133">Transmembrane helix</keyword>
<protein>
    <recommendedName>
        <fullName evidence="4">DUF6377 domain-containing protein</fullName>
    </recommendedName>
</protein>
<evidence type="ECO:0000313" key="5">
    <source>
        <dbReference type="EMBL" id="TFH79662.1"/>
    </source>
</evidence>
<feature type="signal peptide" evidence="3">
    <location>
        <begin position="1"/>
        <end position="19"/>
    </location>
</feature>
<dbReference type="EMBL" id="SGVY01000024">
    <property type="protein sequence ID" value="TFH79662.1"/>
    <property type="molecule type" value="Genomic_DNA"/>
</dbReference>
<dbReference type="AlphaFoldDB" id="A0A4Y8VFL8"/>
<accession>A0A4Y8VFL8</accession>
<feature type="chain" id="PRO_5021260899" description="DUF6377 domain-containing protein" evidence="3">
    <location>
        <begin position="20"/>
        <end position="545"/>
    </location>
</feature>
<evidence type="ECO:0000256" key="2">
    <source>
        <dbReference type="SAM" id="Phobius"/>
    </source>
</evidence>
<evidence type="ECO:0000313" key="6">
    <source>
        <dbReference type="Proteomes" id="UP000297872"/>
    </source>
</evidence>
<keyword evidence="6" id="KW-1185">Reference proteome</keyword>
<dbReference type="InterPro" id="IPR045957">
    <property type="entry name" value="DUF6377"/>
</dbReference>
<evidence type="ECO:0000256" key="3">
    <source>
        <dbReference type="SAM" id="SignalP"/>
    </source>
</evidence>
<evidence type="ECO:0000256" key="1">
    <source>
        <dbReference type="SAM" id="Coils"/>
    </source>
</evidence>
<proteinExistence type="predicted"/>
<sequence>MKKIVWLLMMVVMPMLANAAFSRNADLDDEDELLHRLDQYIARRDEFSSKKEKKLVRMKKKQNLTSDKRERLSLYNQIYREYYTYRYDSAMVYANRGLQLAEQLHDDYFINLNKINRAAVLSTGGFYSQAEDLLLSLKSEDISPKLMQYYYYTLTWVYNYWGAFCERSEFKEEMQDKKRLYLAKTLEYVGNKHSALYYYLSGELEYLLHRTDKKVLGWYQKALAASPIDSRVHASAAYCIARYYQDNGQMDIYEKYLVKAAISDQICPLKENLALQELSTYLYNKDAKYAKRVSKYIYCSMEDAQFYNNRLRMVEISRILPLITETNHQQGIRQNRIITASLVVVSIVSLGFLAMMFFVFRINKRLAKSRREVKSQNTLLDELNQKLLNTNKRRETYMRLFMDISAVYIKKLDDFRKLVSRKIKAKQTADLLTAINSYKLSEEEASSFYNRFDKAFMDLYPNFVDEFNQLLLPEKQIVLPAPNSLTKELRIYALMRLGITDGQELATLLFYSTQTIYNYKTAIRKRAKDLTTFDAAINQLCNVIG</sequence>
<dbReference type="Pfam" id="PF19904">
    <property type="entry name" value="DUF6377"/>
    <property type="match status" value="1"/>
</dbReference>
<keyword evidence="3" id="KW-0732">Signal</keyword>
<gene>
    <name evidence="5" type="ORF">EXN75_09850</name>
</gene>
<dbReference type="RefSeq" id="WP_134843670.1">
    <property type="nucleotide sequence ID" value="NZ_SGVY01000024.1"/>
</dbReference>
<comment type="caution">
    <text evidence="5">The sequence shown here is derived from an EMBL/GenBank/DDBJ whole genome shotgun (WGS) entry which is preliminary data.</text>
</comment>
<reference evidence="5 6" key="1">
    <citation type="submission" date="2019-02" db="EMBL/GenBank/DDBJ databases">
        <title>Draft Genome Sequence of the Prevotella sp. BCRC 81118, Isolated from Human Feces.</title>
        <authorList>
            <person name="Huang C.-H."/>
        </authorList>
    </citation>
    <scope>NUCLEOTIDE SEQUENCE [LARGE SCALE GENOMIC DNA]</scope>
    <source>
        <strain evidence="5 6">BCRC 81118</strain>
    </source>
</reference>
<name>A0A4Y8VFL8_9BACT</name>
<keyword evidence="2" id="KW-0472">Membrane</keyword>
<organism evidence="5 6">
    <name type="scientific">Segatella hominis</name>
    <dbReference type="NCBI Taxonomy" id="2518605"/>
    <lineage>
        <taxon>Bacteria</taxon>
        <taxon>Pseudomonadati</taxon>
        <taxon>Bacteroidota</taxon>
        <taxon>Bacteroidia</taxon>
        <taxon>Bacteroidales</taxon>
        <taxon>Prevotellaceae</taxon>
        <taxon>Segatella</taxon>
    </lineage>
</organism>
<dbReference type="GeneID" id="302995587"/>
<evidence type="ECO:0000259" key="4">
    <source>
        <dbReference type="Pfam" id="PF19904"/>
    </source>
</evidence>
<feature type="coiled-coil region" evidence="1">
    <location>
        <begin position="366"/>
        <end position="400"/>
    </location>
</feature>